<evidence type="ECO:0008006" key="3">
    <source>
        <dbReference type="Google" id="ProtNLM"/>
    </source>
</evidence>
<sequence length="291" mass="34152">MQQNIYVCTFANINLLPSSLRFLSQATNMGIFTDILLYNEYNLDLRFKQRLGDKFYQKNDGGGGVKPTRGFGYWCWKPQVILQSLEQMNDNDWLIYADSGCEFIHNQGKNLLEKLQILKNHDIVGFRLGGLLEKQWTKGDIFAHFGVLDNPKFIESPQIKATAIFMKKSPFTLQLINEWLEIIYNHFYLVDDSPSITPNYPEFRENRHDQSIFSMLMKKYDCFTYKDYKPAEYGLSDSRKKQAISDFISRKDMQASVTVSKVLGKIYPSKQKRRDFRSFHDNVIHLQNLFR</sequence>
<gene>
    <name evidence="1" type="ORF">CQA53_04655</name>
</gene>
<reference evidence="1 2" key="1">
    <citation type="submission" date="2018-04" db="EMBL/GenBank/DDBJ databases">
        <title>Novel Campyloabacter and Helicobacter Species and Strains.</title>
        <authorList>
            <person name="Mannion A.J."/>
            <person name="Shen Z."/>
            <person name="Fox J.G."/>
        </authorList>
    </citation>
    <scope>NUCLEOTIDE SEQUENCE [LARGE SCALE GENOMIC DNA]</scope>
    <source>
        <strain evidence="1 2">MIT 17-337</strain>
    </source>
</reference>
<protein>
    <recommendedName>
        <fullName evidence="3">Glycosyl transferase</fullName>
    </recommendedName>
</protein>
<organism evidence="1 2">
    <name type="scientific">Helicobacter didelphidarum</name>
    <dbReference type="NCBI Taxonomy" id="2040648"/>
    <lineage>
        <taxon>Bacteria</taxon>
        <taxon>Pseudomonadati</taxon>
        <taxon>Campylobacterota</taxon>
        <taxon>Epsilonproteobacteria</taxon>
        <taxon>Campylobacterales</taxon>
        <taxon>Helicobacteraceae</taxon>
        <taxon>Helicobacter</taxon>
    </lineage>
</organism>
<dbReference type="OrthoDB" id="9804725at2"/>
<dbReference type="RefSeq" id="WP_115542865.1">
    <property type="nucleotide sequence ID" value="NZ_NXLQ01000007.1"/>
</dbReference>
<proteinExistence type="predicted"/>
<dbReference type="AlphaFoldDB" id="A0A3D8IMB2"/>
<dbReference type="Proteomes" id="UP000256379">
    <property type="component" value="Unassembled WGS sequence"/>
</dbReference>
<dbReference type="EMBL" id="NXLQ01000007">
    <property type="protein sequence ID" value="RDU66095.1"/>
    <property type="molecule type" value="Genomic_DNA"/>
</dbReference>
<comment type="caution">
    <text evidence="1">The sequence shown here is derived from an EMBL/GenBank/DDBJ whole genome shotgun (WGS) entry which is preliminary data.</text>
</comment>
<name>A0A3D8IMB2_9HELI</name>
<accession>A0A3D8IMB2</accession>
<keyword evidence="2" id="KW-1185">Reference proteome</keyword>
<evidence type="ECO:0000313" key="1">
    <source>
        <dbReference type="EMBL" id="RDU66095.1"/>
    </source>
</evidence>
<evidence type="ECO:0000313" key="2">
    <source>
        <dbReference type="Proteomes" id="UP000256379"/>
    </source>
</evidence>